<dbReference type="Proteomes" id="UP000619101">
    <property type="component" value="Unassembled WGS sequence"/>
</dbReference>
<evidence type="ECO:0008006" key="3">
    <source>
        <dbReference type="Google" id="ProtNLM"/>
    </source>
</evidence>
<accession>A0ABR8XWV1</accession>
<comment type="caution">
    <text evidence="1">The sequence shown here is derived from an EMBL/GenBank/DDBJ whole genome shotgun (WGS) entry which is preliminary data.</text>
</comment>
<organism evidence="1 2">
    <name type="scientific">Solibacillus faecavium</name>
    <dbReference type="NCBI Taxonomy" id="2762221"/>
    <lineage>
        <taxon>Bacteria</taxon>
        <taxon>Bacillati</taxon>
        <taxon>Bacillota</taxon>
        <taxon>Bacilli</taxon>
        <taxon>Bacillales</taxon>
        <taxon>Caryophanaceae</taxon>
        <taxon>Solibacillus</taxon>
    </lineage>
</organism>
<proteinExistence type="predicted"/>
<dbReference type="Gene3D" id="3.30.460.10">
    <property type="entry name" value="Beta Polymerase, domain 2"/>
    <property type="match status" value="1"/>
</dbReference>
<gene>
    <name evidence="1" type="ORF">H9635_06665</name>
</gene>
<keyword evidence="2" id="KW-1185">Reference proteome</keyword>
<sequence>MYMETDRERYFQDVIIKIQAINEVEGIIQLGSGTIGYSDQFSDIDLMVATTEQVDVAKDLIKTELQNLGSFFIKEGKFSDQIFLLIPFYENGLEMNISVLPTSFLNVKSPLWKLIFDRNGEVLPKMLEEHENFQKLEQPYIKKFDIAFEFAYYLRKLRIELQRGNDIFAMKMLEMLRELTLTVQILNEQKKLHQFKAYHTLEEDFVKQLKRSYPSTTDSSDIMAAAKLVTQLFKDTIQKNEIFDFDEQLFKIAEI</sequence>
<reference evidence="1 2" key="1">
    <citation type="submission" date="2020-08" db="EMBL/GenBank/DDBJ databases">
        <title>A Genomic Blueprint of the Chicken Gut Microbiome.</title>
        <authorList>
            <person name="Gilroy R."/>
            <person name="Ravi A."/>
            <person name="Getino M."/>
            <person name="Pursley I."/>
            <person name="Horton D.L."/>
            <person name="Alikhan N.-F."/>
            <person name="Baker D."/>
            <person name="Gharbi K."/>
            <person name="Hall N."/>
            <person name="Watson M."/>
            <person name="Adriaenssens E.M."/>
            <person name="Foster-Nyarko E."/>
            <person name="Jarju S."/>
            <person name="Secka A."/>
            <person name="Antonio M."/>
            <person name="Oren A."/>
            <person name="Chaudhuri R."/>
            <person name="La Ragione R.M."/>
            <person name="Hildebrand F."/>
            <person name="Pallen M.J."/>
        </authorList>
    </citation>
    <scope>NUCLEOTIDE SEQUENCE [LARGE SCALE GENOMIC DNA]</scope>
    <source>
        <strain evidence="1 2">A46</strain>
    </source>
</reference>
<evidence type="ECO:0000313" key="2">
    <source>
        <dbReference type="Proteomes" id="UP000619101"/>
    </source>
</evidence>
<dbReference type="EMBL" id="JACSPZ010000002">
    <property type="protein sequence ID" value="MBD8036420.1"/>
    <property type="molecule type" value="Genomic_DNA"/>
</dbReference>
<protein>
    <recommendedName>
        <fullName evidence="3">Streptomycin adenylyltransferase</fullName>
    </recommendedName>
</protein>
<dbReference type="InterPro" id="IPR043519">
    <property type="entry name" value="NT_sf"/>
</dbReference>
<name>A0ABR8XWV1_9BACL</name>
<evidence type="ECO:0000313" key="1">
    <source>
        <dbReference type="EMBL" id="MBD8036420.1"/>
    </source>
</evidence>